<dbReference type="EMBL" id="ML210521">
    <property type="protein sequence ID" value="TFK17370.1"/>
    <property type="molecule type" value="Genomic_DNA"/>
</dbReference>
<dbReference type="Gene3D" id="3.40.50.300">
    <property type="entry name" value="P-loop containing nucleotide triphosphate hydrolases"/>
    <property type="match status" value="1"/>
</dbReference>
<protein>
    <recommendedName>
        <fullName evidence="1">ATP-dependent DNA helicase</fullName>
        <ecNumber evidence="1">5.6.2.3</ecNumber>
    </recommendedName>
</protein>
<dbReference type="EC" id="5.6.2.3" evidence="1"/>
<organism evidence="3 4">
    <name type="scientific">Coprinopsis marcescibilis</name>
    <name type="common">Agaric fungus</name>
    <name type="synonym">Psathyrella marcescibilis</name>
    <dbReference type="NCBI Taxonomy" id="230819"/>
    <lineage>
        <taxon>Eukaryota</taxon>
        <taxon>Fungi</taxon>
        <taxon>Dikarya</taxon>
        <taxon>Basidiomycota</taxon>
        <taxon>Agaricomycotina</taxon>
        <taxon>Agaricomycetes</taxon>
        <taxon>Agaricomycetidae</taxon>
        <taxon>Agaricales</taxon>
        <taxon>Agaricineae</taxon>
        <taxon>Psathyrellaceae</taxon>
        <taxon>Coprinopsis</taxon>
    </lineage>
</organism>
<dbReference type="GO" id="GO:0006281">
    <property type="term" value="P:DNA repair"/>
    <property type="evidence" value="ECO:0007669"/>
    <property type="project" value="UniProtKB-KW"/>
</dbReference>
<dbReference type="GO" id="GO:0005524">
    <property type="term" value="F:ATP binding"/>
    <property type="evidence" value="ECO:0007669"/>
    <property type="project" value="UniProtKB-KW"/>
</dbReference>
<comment type="cofactor">
    <cofactor evidence="1">
        <name>Mg(2+)</name>
        <dbReference type="ChEBI" id="CHEBI:18420"/>
    </cofactor>
</comment>
<keyword evidence="1" id="KW-0227">DNA damage</keyword>
<keyword evidence="1" id="KW-0347">Helicase</keyword>
<reference evidence="3 4" key="1">
    <citation type="journal article" date="2019" name="Nat. Ecol. Evol.">
        <title>Megaphylogeny resolves global patterns of mushroom evolution.</title>
        <authorList>
            <person name="Varga T."/>
            <person name="Krizsan K."/>
            <person name="Foldi C."/>
            <person name="Dima B."/>
            <person name="Sanchez-Garcia M."/>
            <person name="Sanchez-Ramirez S."/>
            <person name="Szollosi G.J."/>
            <person name="Szarkandi J.G."/>
            <person name="Papp V."/>
            <person name="Albert L."/>
            <person name="Andreopoulos W."/>
            <person name="Angelini C."/>
            <person name="Antonin V."/>
            <person name="Barry K.W."/>
            <person name="Bougher N.L."/>
            <person name="Buchanan P."/>
            <person name="Buyck B."/>
            <person name="Bense V."/>
            <person name="Catcheside P."/>
            <person name="Chovatia M."/>
            <person name="Cooper J."/>
            <person name="Damon W."/>
            <person name="Desjardin D."/>
            <person name="Finy P."/>
            <person name="Geml J."/>
            <person name="Haridas S."/>
            <person name="Hughes K."/>
            <person name="Justo A."/>
            <person name="Karasinski D."/>
            <person name="Kautmanova I."/>
            <person name="Kiss B."/>
            <person name="Kocsube S."/>
            <person name="Kotiranta H."/>
            <person name="LaButti K.M."/>
            <person name="Lechner B.E."/>
            <person name="Liimatainen K."/>
            <person name="Lipzen A."/>
            <person name="Lukacs Z."/>
            <person name="Mihaltcheva S."/>
            <person name="Morgado L.N."/>
            <person name="Niskanen T."/>
            <person name="Noordeloos M.E."/>
            <person name="Ohm R.A."/>
            <person name="Ortiz-Santana B."/>
            <person name="Ovrebo C."/>
            <person name="Racz N."/>
            <person name="Riley R."/>
            <person name="Savchenko A."/>
            <person name="Shiryaev A."/>
            <person name="Soop K."/>
            <person name="Spirin V."/>
            <person name="Szebenyi C."/>
            <person name="Tomsovsky M."/>
            <person name="Tulloss R.E."/>
            <person name="Uehling J."/>
            <person name="Grigoriev I.V."/>
            <person name="Vagvolgyi C."/>
            <person name="Papp T."/>
            <person name="Martin F.M."/>
            <person name="Miettinen O."/>
            <person name="Hibbett D.S."/>
            <person name="Nagy L.G."/>
        </authorList>
    </citation>
    <scope>NUCLEOTIDE SEQUENCE [LARGE SCALE GENOMIC DNA]</scope>
    <source>
        <strain evidence="3 4">CBS 121175</strain>
    </source>
</reference>
<keyword evidence="4" id="KW-1185">Reference proteome</keyword>
<name>A0A5C3KBJ5_COPMA</name>
<gene>
    <name evidence="3" type="ORF">FA15DRAFT_555740</name>
</gene>
<sequence>DKHKIIDQVEVAKNLNEQQRIAYRIITQHFISRFILKHESEKPLKMLMTGPGDTGKTYVVNALKSVMEAYNCGHTIRFLAPTDSAAALIDGMTLHKGLGLRIENATKGKGNRNLEKLRLEWKHVDILFLDEASLLSAQLLCEIDYAL</sequence>
<dbReference type="GO" id="GO:0016887">
    <property type="term" value="F:ATP hydrolysis activity"/>
    <property type="evidence" value="ECO:0007669"/>
    <property type="project" value="RHEA"/>
</dbReference>
<accession>A0A5C3KBJ5</accession>
<keyword evidence="1" id="KW-0067">ATP-binding</keyword>
<keyword evidence="1" id="KW-0547">Nucleotide-binding</keyword>
<keyword evidence="1" id="KW-0234">DNA repair</keyword>
<keyword evidence="1" id="KW-0233">DNA recombination</keyword>
<feature type="domain" description="DNA helicase Pif1-like DEAD-box helicase" evidence="2">
    <location>
        <begin position="15"/>
        <end position="145"/>
    </location>
</feature>
<dbReference type="GO" id="GO:0000723">
    <property type="term" value="P:telomere maintenance"/>
    <property type="evidence" value="ECO:0007669"/>
    <property type="project" value="InterPro"/>
</dbReference>
<proteinExistence type="inferred from homology"/>
<dbReference type="InterPro" id="IPR051055">
    <property type="entry name" value="PIF1_helicase"/>
</dbReference>
<comment type="catalytic activity">
    <reaction evidence="1">
        <text>ATP + H2O = ADP + phosphate + H(+)</text>
        <dbReference type="Rhea" id="RHEA:13065"/>
        <dbReference type="ChEBI" id="CHEBI:15377"/>
        <dbReference type="ChEBI" id="CHEBI:15378"/>
        <dbReference type="ChEBI" id="CHEBI:30616"/>
        <dbReference type="ChEBI" id="CHEBI:43474"/>
        <dbReference type="ChEBI" id="CHEBI:456216"/>
        <dbReference type="EC" id="5.6.2.3"/>
    </reaction>
</comment>
<dbReference type="GO" id="GO:0006310">
    <property type="term" value="P:DNA recombination"/>
    <property type="evidence" value="ECO:0007669"/>
    <property type="project" value="UniProtKB-KW"/>
</dbReference>
<evidence type="ECO:0000259" key="2">
    <source>
        <dbReference type="Pfam" id="PF05970"/>
    </source>
</evidence>
<dbReference type="STRING" id="230819.A0A5C3KBJ5"/>
<feature type="non-terminal residue" evidence="3">
    <location>
        <position position="1"/>
    </location>
</feature>
<evidence type="ECO:0000313" key="4">
    <source>
        <dbReference type="Proteomes" id="UP000307440"/>
    </source>
</evidence>
<dbReference type="PANTHER" id="PTHR47642">
    <property type="entry name" value="ATP-DEPENDENT DNA HELICASE"/>
    <property type="match status" value="1"/>
</dbReference>
<dbReference type="SUPFAM" id="SSF52540">
    <property type="entry name" value="P-loop containing nucleoside triphosphate hydrolases"/>
    <property type="match status" value="1"/>
</dbReference>
<dbReference type="Proteomes" id="UP000307440">
    <property type="component" value="Unassembled WGS sequence"/>
</dbReference>
<dbReference type="InterPro" id="IPR010285">
    <property type="entry name" value="DNA_helicase_pif1-like_DEAD"/>
</dbReference>
<comment type="similarity">
    <text evidence="1">Belongs to the helicase family.</text>
</comment>
<feature type="non-terminal residue" evidence="3">
    <location>
        <position position="147"/>
    </location>
</feature>
<dbReference type="Pfam" id="PF05970">
    <property type="entry name" value="PIF1"/>
    <property type="match status" value="1"/>
</dbReference>
<dbReference type="OrthoDB" id="432234at2759"/>
<evidence type="ECO:0000256" key="1">
    <source>
        <dbReference type="RuleBase" id="RU363044"/>
    </source>
</evidence>
<dbReference type="AlphaFoldDB" id="A0A5C3KBJ5"/>
<dbReference type="GO" id="GO:0043139">
    <property type="term" value="F:5'-3' DNA helicase activity"/>
    <property type="evidence" value="ECO:0007669"/>
    <property type="project" value="UniProtKB-EC"/>
</dbReference>
<evidence type="ECO:0000313" key="3">
    <source>
        <dbReference type="EMBL" id="TFK17370.1"/>
    </source>
</evidence>
<dbReference type="InterPro" id="IPR027417">
    <property type="entry name" value="P-loop_NTPase"/>
</dbReference>
<keyword evidence="1" id="KW-0378">Hydrolase</keyword>